<evidence type="ECO:0000313" key="4">
    <source>
        <dbReference type="Proteomes" id="UP000249619"/>
    </source>
</evidence>
<dbReference type="STRING" id="183478.A0A364N6Y3"/>
<sequence>MLHAQRTNLTNETKPASLLAAQWSNPSDTLSVLLLLGADVVQRAVAEQSGRSITPVAFSFGWVAYATGALLSAFGDGRLMPDSDINNTLVISAVTGHQRTSKNWVLGRLLRDFDDDNDAEMENEEAHASTGTTDPDTDKVKRASEPPAVAWEALRVSVYEFDKQPPCLHGVPAVDWVWLSGFGIILVQLVIAIIPWISGGSWAAFLTTASGNILALIGGSLPQWKAEKWACPKNGGATVAITQGNGSRHVVVIKGERGYGLDLEVHANIEVFPTDKTCSALGYLAVSKTSWRREFIGTLAL</sequence>
<keyword evidence="2" id="KW-1133">Transmembrane helix</keyword>
<comment type="caution">
    <text evidence="3">The sequence shown here is derived from an EMBL/GenBank/DDBJ whole genome shotgun (WGS) entry which is preliminary data.</text>
</comment>
<accession>A0A364N6Y3</accession>
<evidence type="ECO:0000313" key="3">
    <source>
        <dbReference type="EMBL" id="RAR13020.1"/>
    </source>
</evidence>
<proteinExistence type="predicted"/>
<keyword evidence="2" id="KW-0812">Transmembrane</keyword>
<protein>
    <submittedName>
        <fullName evidence="3">Uncharacterized protein</fullName>
    </submittedName>
</protein>
<dbReference type="EMBL" id="QGDH01000042">
    <property type="protein sequence ID" value="RAR13020.1"/>
    <property type="molecule type" value="Genomic_DNA"/>
</dbReference>
<organism evidence="3 4">
    <name type="scientific">Stemphylium lycopersici</name>
    <name type="common">Tomato gray leaf spot disease fungus</name>
    <name type="synonym">Thyrospora lycopersici</name>
    <dbReference type="NCBI Taxonomy" id="183478"/>
    <lineage>
        <taxon>Eukaryota</taxon>
        <taxon>Fungi</taxon>
        <taxon>Dikarya</taxon>
        <taxon>Ascomycota</taxon>
        <taxon>Pezizomycotina</taxon>
        <taxon>Dothideomycetes</taxon>
        <taxon>Pleosporomycetidae</taxon>
        <taxon>Pleosporales</taxon>
        <taxon>Pleosporineae</taxon>
        <taxon>Pleosporaceae</taxon>
        <taxon>Stemphylium</taxon>
    </lineage>
</organism>
<evidence type="ECO:0000256" key="2">
    <source>
        <dbReference type="SAM" id="Phobius"/>
    </source>
</evidence>
<keyword evidence="2" id="KW-0472">Membrane</keyword>
<dbReference type="Proteomes" id="UP000249619">
    <property type="component" value="Unassembled WGS sequence"/>
</dbReference>
<gene>
    <name evidence="3" type="ORF">DDE83_003686</name>
</gene>
<name>A0A364N6Y3_STELY</name>
<keyword evidence="4" id="KW-1185">Reference proteome</keyword>
<feature type="transmembrane region" description="Helical" evidence="2">
    <location>
        <begin position="176"/>
        <end position="197"/>
    </location>
</feature>
<feature type="transmembrane region" description="Helical" evidence="2">
    <location>
        <begin position="203"/>
        <end position="221"/>
    </location>
</feature>
<feature type="region of interest" description="Disordered" evidence="1">
    <location>
        <begin position="120"/>
        <end position="144"/>
    </location>
</feature>
<evidence type="ECO:0000256" key="1">
    <source>
        <dbReference type="SAM" id="MobiDB-lite"/>
    </source>
</evidence>
<reference evidence="4" key="1">
    <citation type="submission" date="2018-05" db="EMBL/GenBank/DDBJ databases">
        <title>Draft genome sequence of Stemphylium lycopersici strain CIDEFI 213.</title>
        <authorList>
            <person name="Medina R."/>
            <person name="Franco M.E.E."/>
            <person name="Lucentini C.G."/>
            <person name="Saparrat M.C.N."/>
            <person name="Balatti P.A."/>
        </authorList>
    </citation>
    <scope>NUCLEOTIDE SEQUENCE [LARGE SCALE GENOMIC DNA]</scope>
    <source>
        <strain evidence="4">CIDEFI 213</strain>
    </source>
</reference>
<dbReference type="AlphaFoldDB" id="A0A364N6Y3"/>